<name>A0A2L2X7Y0_9FIRM</name>
<dbReference type="EMBL" id="BFAV01000019">
    <property type="protein sequence ID" value="GBF32208.1"/>
    <property type="molecule type" value="Genomic_DNA"/>
</dbReference>
<gene>
    <name evidence="1" type="ORF">DCCM_0399</name>
</gene>
<dbReference type="AlphaFoldDB" id="A0A2L2X7Y0"/>
<sequence length="950" mass="103526">MGASLTDYVRNYIVKTTEDDKVILEVSSTPREILSRNGWANLRELHNIDAIEDKDINELTEEEKADLKEYLEICGFFYEHHLEATVILDTDNPEGLSVKGRETIGILEGDKSPEGIDYPREFVWVDGAAATSGVIVLPYADYDRVYVVGEPDENGQAQIIYIDDKEATGGARPYYEKVDGKTRIYVEHFSGGGGTQADPYLVSTEDDLNAIRGAGTGQTPLSAYYIQTNDIVMSKFQTGAGFTPIGDDTAKFSGKYDGKGYMIKNLFINAARNSVGLFGYNSGTISNVKLVDVNITNDAAGTGSYSHTGGLAGSNASSINTCCVVSGSVTGGNNTGGLVGYHYTGYIYNSYSRASVSSRFDNAGGFVGYANVGTMYRCYSTGSVTDISVANNRINYGGFAGYGSSAFIYCFWDKDTSGRLTSAGSGVAGRTSSEMKSKNTFYVSTDTANCYDFDLVWHINSDYNNGYPELRQYIRYKYGKGTAAEPFLIYNEFDLNQIRFWRDKHFKLMDDIKMTDHQAGNGWKPIGTDNNATPFGNAFTGTFDGNGRYIADLFINRQSDDYMSLFGYAVNATIKNLDIIDPDITGANYSGVLAGYALNVYITNCNSVQFNISKVRSVSEYAGGLIGYLDGASTLVEFCSARVKVMGVNYCGGFVGYTNNGINIRRCHASGLMEVTGTGWSGGFVGRFITNNVFEDCYSGVTINGVNAAGFCGCTVVSGGTSLPGTNNFRRCISFCSIFASNSGKGFLGAPYYYSSHYYYPIVVECYYDYQLSANAADDKAISKYTAEMKYDGTYLSANGWDFTNTWILDPAYNGGYPALRALLPLTAPILGFRNEFGKYYSDNAGNVLRYLEYGNMIAGQTSLPKPVWLQNNADFSVNNMQVWVDQLTVKPGMTIELSQSESPFIPVDLITFSGTFAPGNSAKFYARIGSAITVKEGGTFDLRAKASPA</sequence>
<dbReference type="Gene3D" id="2.160.20.110">
    <property type="match status" value="2"/>
</dbReference>
<comment type="caution">
    <text evidence="1">The sequence shown here is derived from an EMBL/GenBank/DDBJ whole genome shotgun (WGS) entry which is preliminary data.</text>
</comment>
<proteinExistence type="predicted"/>
<accession>A0A2L2X7Y0</accession>
<organism evidence="1 2">
    <name type="scientific">Desulfocucumis palustris</name>
    <dbReference type="NCBI Taxonomy" id="1898651"/>
    <lineage>
        <taxon>Bacteria</taxon>
        <taxon>Bacillati</taxon>
        <taxon>Bacillota</taxon>
        <taxon>Clostridia</taxon>
        <taxon>Eubacteriales</taxon>
        <taxon>Desulfocucumaceae</taxon>
        <taxon>Desulfocucumis</taxon>
    </lineage>
</organism>
<evidence type="ECO:0000313" key="1">
    <source>
        <dbReference type="EMBL" id="GBF32208.1"/>
    </source>
</evidence>
<dbReference type="Proteomes" id="UP000239549">
    <property type="component" value="Unassembled WGS sequence"/>
</dbReference>
<protein>
    <submittedName>
        <fullName evidence="1">Halomucin</fullName>
    </submittedName>
</protein>
<reference evidence="2" key="1">
    <citation type="submission" date="2018-02" db="EMBL/GenBank/DDBJ databases">
        <title>Genome sequence of Desulfocucumis palustris strain NAW-5.</title>
        <authorList>
            <person name="Watanabe M."/>
            <person name="Kojima H."/>
            <person name="Fukui M."/>
        </authorList>
    </citation>
    <scope>NUCLEOTIDE SEQUENCE [LARGE SCALE GENOMIC DNA]</scope>
    <source>
        <strain evidence="2">NAW-5</strain>
    </source>
</reference>
<keyword evidence="2" id="KW-1185">Reference proteome</keyword>
<evidence type="ECO:0000313" key="2">
    <source>
        <dbReference type="Proteomes" id="UP000239549"/>
    </source>
</evidence>